<evidence type="ECO:0000313" key="2">
    <source>
        <dbReference type="Proteomes" id="UP001204000"/>
    </source>
</evidence>
<dbReference type="RefSeq" id="WP_253578290.1">
    <property type="nucleotide sequence ID" value="NZ_JAMFTQ010000009.1"/>
</dbReference>
<gene>
    <name evidence="1" type="ORF">M5J20_07970</name>
</gene>
<comment type="caution">
    <text evidence="1">The sequence shown here is derived from an EMBL/GenBank/DDBJ whole genome shotgun (WGS) entry which is preliminary data.</text>
</comment>
<keyword evidence="2" id="KW-1185">Reference proteome</keyword>
<dbReference type="InterPro" id="IPR001451">
    <property type="entry name" value="Hexapep"/>
</dbReference>
<evidence type="ECO:0000313" key="1">
    <source>
        <dbReference type="EMBL" id="MCP1388122.1"/>
    </source>
</evidence>
<dbReference type="InterPro" id="IPR050484">
    <property type="entry name" value="Transf_Hexapept/Carb_Anhydrase"/>
</dbReference>
<dbReference type="EMBL" id="JAMFTQ010000009">
    <property type="protein sequence ID" value="MCP1388122.1"/>
    <property type="molecule type" value="Genomic_DNA"/>
</dbReference>
<name>A0ABT1G266_9CORY</name>
<reference evidence="1" key="1">
    <citation type="submission" date="2022-05" db="EMBL/GenBank/DDBJ databases">
        <title>Corynebacterium sp. TA-R-1 sp. nov., isolated from human feces.</title>
        <authorList>
            <person name="Shamsuzzaman M."/>
            <person name="Dahal R.H."/>
        </authorList>
    </citation>
    <scope>NUCLEOTIDE SEQUENCE</scope>
    <source>
        <strain evidence="1">TA-R-1</strain>
    </source>
</reference>
<dbReference type="Proteomes" id="UP001204000">
    <property type="component" value="Unassembled WGS sequence"/>
</dbReference>
<dbReference type="InterPro" id="IPR047324">
    <property type="entry name" value="LbH_gamma_CA-like"/>
</dbReference>
<dbReference type="Pfam" id="PF00132">
    <property type="entry name" value="Hexapep"/>
    <property type="match status" value="1"/>
</dbReference>
<dbReference type="PANTHER" id="PTHR13061:SF29">
    <property type="entry name" value="GAMMA CARBONIC ANHYDRASE-LIKE 1, MITOCHONDRIAL-RELATED"/>
    <property type="match status" value="1"/>
</dbReference>
<organism evidence="1 2">
    <name type="scientific">Corynebacterium stercoris</name>
    <dbReference type="NCBI Taxonomy" id="2943490"/>
    <lineage>
        <taxon>Bacteria</taxon>
        <taxon>Bacillati</taxon>
        <taxon>Actinomycetota</taxon>
        <taxon>Actinomycetes</taxon>
        <taxon>Mycobacteriales</taxon>
        <taxon>Corynebacteriaceae</taxon>
        <taxon>Corynebacterium</taxon>
    </lineage>
</organism>
<sequence>MSDSRYPGARIFSFEGAHPVIDETAYVSPGATIIGNVVLGPDVNIWPGAVLRGDVGKIVIGARSNIQDNCVVHVDTGGETVLGEDVTVGHMAMLHSCVIADACLIGMSSTVLSRSVVGEGSIIAGGALVREGQVIPEFSLAAGVPAEVKRELNPATRADRVTHAGTYVELGRRYREGVAEYQV</sequence>
<dbReference type="Gene3D" id="2.160.10.10">
    <property type="entry name" value="Hexapeptide repeat proteins"/>
    <property type="match status" value="1"/>
</dbReference>
<dbReference type="CDD" id="cd04645">
    <property type="entry name" value="LbH_gamma_CA_like"/>
    <property type="match status" value="1"/>
</dbReference>
<protein>
    <submittedName>
        <fullName evidence="1">Gamma carbonic anhydrase family protein</fullName>
    </submittedName>
</protein>
<dbReference type="InterPro" id="IPR011004">
    <property type="entry name" value="Trimer_LpxA-like_sf"/>
</dbReference>
<dbReference type="PANTHER" id="PTHR13061">
    <property type="entry name" value="DYNACTIN SUBUNIT P25"/>
    <property type="match status" value="1"/>
</dbReference>
<dbReference type="SUPFAM" id="SSF51161">
    <property type="entry name" value="Trimeric LpxA-like enzymes"/>
    <property type="match status" value="1"/>
</dbReference>
<accession>A0ABT1G266</accession>
<proteinExistence type="predicted"/>